<organism evidence="1 2">
    <name type="scientific">Desulfosporosinus acidiphilus (strain DSM 22704 / JCM 16185 / SJ4)</name>
    <dbReference type="NCBI Taxonomy" id="646529"/>
    <lineage>
        <taxon>Bacteria</taxon>
        <taxon>Bacillati</taxon>
        <taxon>Bacillota</taxon>
        <taxon>Clostridia</taxon>
        <taxon>Eubacteriales</taxon>
        <taxon>Desulfitobacteriaceae</taxon>
        <taxon>Desulfosporosinus</taxon>
    </lineage>
</organism>
<sequence length="180" mass="20376">MQIEEIISGVKEALKIHEYAFINAEDVIFSQEVRGLCEKNSCRMYGTSWACPPATGSIEDGKKQCLGYKHVLIFTTATQLKKKYDMAGWREARIAHEAVTEKVAEIFRKEFSNPIILSTEGCTICPKCTYPENPCRFPKRMFPATESYGILVMKLAPSVGIRYNNGPDSVTYFSMIFFSE</sequence>
<proteinExistence type="predicted"/>
<dbReference type="STRING" id="646529.Desaci_0996"/>
<gene>
    <name evidence="1" type="ordered locus">Desaci_0996</name>
</gene>
<evidence type="ECO:0000313" key="2">
    <source>
        <dbReference type="Proteomes" id="UP000002892"/>
    </source>
</evidence>
<dbReference type="AlphaFoldDB" id="I4D2L6"/>
<name>I4D2L6_DESAJ</name>
<dbReference type="KEGG" id="dai:Desaci_0996"/>
<dbReference type="EMBL" id="CP003639">
    <property type="protein sequence ID" value="AFM40040.1"/>
    <property type="molecule type" value="Genomic_DNA"/>
</dbReference>
<dbReference type="InterPro" id="IPR019271">
    <property type="entry name" value="DUF2284_metal-binding"/>
</dbReference>
<dbReference type="OrthoDB" id="5420534at2"/>
<dbReference type="HOGENOM" id="CLU_097790_2_0_9"/>
<protein>
    <submittedName>
        <fullName evidence="1">Putative metal-binding protein</fullName>
    </submittedName>
</protein>
<dbReference type="eggNOG" id="COG5423">
    <property type="taxonomic scope" value="Bacteria"/>
</dbReference>
<reference evidence="1 2" key="1">
    <citation type="journal article" date="2012" name="J. Bacteriol.">
        <title>Complete genome sequences of Desulfosporosinus orientis DSM765T, Desulfosporosinus youngiae DSM17734T, Desulfosporosinus meridiei DSM13257T, and Desulfosporosinus acidiphilus DSM22704T.</title>
        <authorList>
            <person name="Pester M."/>
            <person name="Brambilla E."/>
            <person name="Alazard D."/>
            <person name="Rattei T."/>
            <person name="Weinmaier T."/>
            <person name="Han J."/>
            <person name="Lucas S."/>
            <person name="Lapidus A."/>
            <person name="Cheng J.F."/>
            <person name="Goodwin L."/>
            <person name="Pitluck S."/>
            <person name="Peters L."/>
            <person name="Ovchinnikova G."/>
            <person name="Teshima H."/>
            <person name="Detter J.C."/>
            <person name="Han C.S."/>
            <person name="Tapia R."/>
            <person name="Land M.L."/>
            <person name="Hauser L."/>
            <person name="Kyrpides N.C."/>
            <person name="Ivanova N.N."/>
            <person name="Pagani I."/>
            <person name="Huntmann M."/>
            <person name="Wei C.L."/>
            <person name="Davenport K.W."/>
            <person name="Daligault H."/>
            <person name="Chain P.S."/>
            <person name="Chen A."/>
            <person name="Mavromatis K."/>
            <person name="Markowitz V."/>
            <person name="Szeto E."/>
            <person name="Mikhailova N."/>
            <person name="Pati A."/>
            <person name="Wagner M."/>
            <person name="Woyke T."/>
            <person name="Ollivier B."/>
            <person name="Klenk H.P."/>
            <person name="Spring S."/>
            <person name="Loy A."/>
        </authorList>
    </citation>
    <scope>NUCLEOTIDE SEQUENCE [LARGE SCALE GENOMIC DNA]</scope>
    <source>
        <strain evidence="2">DSM 22704 / JCM 16185 / SJ4</strain>
    </source>
</reference>
<keyword evidence="2" id="KW-1185">Reference proteome</keyword>
<accession>I4D2L6</accession>
<dbReference type="Proteomes" id="UP000002892">
    <property type="component" value="Chromosome"/>
</dbReference>
<dbReference type="Pfam" id="PF10050">
    <property type="entry name" value="DUF2284"/>
    <property type="match status" value="1"/>
</dbReference>
<evidence type="ECO:0000313" key="1">
    <source>
        <dbReference type="EMBL" id="AFM40040.1"/>
    </source>
</evidence>